<dbReference type="EMBL" id="ML977328">
    <property type="protein sequence ID" value="KAF2113269.1"/>
    <property type="molecule type" value="Genomic_DNA"/>
</dbReference>
<organism evidence="1 2">
    <name type="scientific">Lophiotrema nucula</name>
    <dbReference type="NCBI Taxonomy" id="690887"/>
    <lineage>
        <taxon>Eukaryota</taxon>
        <taxon>Fungi</taxon>
        <taxon>Dikarya</taxon>
        <taxon>Ascomycota</taxon>
        <taxon>Pezizomycotina</taxon>
        <taxon>Dothideomycetes</taxon>
        <taxon>Pleosporomycetidae</taxon>
        <taxon>Pleosporales</taxon>
        <taxon>Lophiotremataceae</taxon>
        <taxon>Lophiotrema</taxon>
    </lineage>
</organism>
<dbReference type="AlphaFoldDB" id="A0A6A5Z1D3"/>
<sequence>MPTIRTEIEIAASPETVRSVFLNWPSYPSWNNNFRLTPPKGKEAKDLQKKEYIKVEIVDAMKFSPYITKNDADGFSWMGFGYYIFNGEHQFSWTKSEKTPGGTTLVQKEDFSGLLSFLVAPGWSQGKKTAANFSAFNEAVKKEAERLGGS</sequence>
<accession>A0A6A5Z1D3</accession>
<name>A0A6A5Z1D3_9PLEO</name>
<dbReference type="OrthoDB" id="509124at2759"/>
<evidence type="ECO:0000313" key="1">
    <source>
        <dbReference type="EMBL" id="KAF2113269.1"/>
    </source>
</evidence>
<dbReference type="InterPro" id="IPR023393">
    <property type="entry name" value="START-like_dom_sf"/>
</dbReference>
<dbReference type="Proteomes" id="UP000799770">
    <property type="component" value="Unassembled WGS sequence"/>
</dbReference>
<evidence type="ECO:0008006" key="3">
    <source>
        <dbReference type="Google" id="ProtNLM"/>
    </source>
</evidence>
<gene>
    <name evidence="1" type="ORF">BDV96DRAFT_601448</name>
</gene>
<dbReference type="PANTHER" id="PTHR36166">
    <property type="entry name" value="CHROMOSOME 9, WHOLE GENOME SHOTGUN SEQUENCE"/>
    <property type="match status" value="1"/>
</dbReference>
<dbReference type="PANTHER" id="PTHR36166:SF1">
    <property type="entry name" value="SRPBCC DOMAIN-CONTAINING PROTEIN"/>
    <property type="match status" value="1"/>
</dbReference>
<evidence type="ECO:0000313" key="2">
    <source>
        <dbReference type="Proteomes" id="UP000799770"/>
    </source>
</evidence>
<reference evidence="1" key="1">
    <citation type="journal article" date="2020" name="Stud. Mycol.">
        <title>101 Dothideomycetes genomes: a test case for predicting lifestyles and emergence of pathogens.</title>
        <authorList>
            <person name="Haridas S."/>
            <person name="Albert R."/>
            <person name="Binder M."/>
            <person name="Bloem J."/>
            <person name="Labutti K."/>
            <person name="Salamov A."/>
            <person name="Andreopoulos B."/>
            <person name="Baker S."/>
            <person name="Barry K."/>
            <person name="Bills G."/>
            <person name="Bluhm B."/>
            <person name="Cannon C."/>
            <person name="Castanera R."/>
            <person name="Culley D."/>
            <person name="Daum C."/>
            <person name="Ezra D."/>
            <person name="Gonzalez J."/>
            <person name="Henrissat B."/>
            <person name="Kuo A."/>
            <person name="Liang C."/>
            <person name="Lipzen A."/>
            <person name="Lutzoni F."/>
            <person name="Magnuson J."/>
            <person name="Mondo S."/>
            <person name="Nolan M."/>
            <person name="Ohm R."/>
            <person name="Pangilinan J."/>
            <person name="Park H.-J."/>
            <person name="Ramirez L."/>
            <person name="Alfaro M."/>
            <person name="Sun H."/>
            <person name="Tritt A."/>
            <person name="Yoshinaga Y."/>
            <person name="Zwiers L.-H."/>
            <person name="Turgeon B."/>
            <person name="Goodwin S."/>
            <person name="Spatafora J."/>
            <person name="Crous P."/>
            <person name="Grigoriev I."/>
        </authorList>
    </citation>
    <scope>NUCLEOTIDE SEQUENCE</scope>
    <source>
        <strain evidence="1">CBS 627.86</strain>
    </source>
</reference>
<proteinExistence type="predicted"/>
<protein>
    <recommendedName>
        <fullName evidence="3">SRPBCC domain-containing protein</fullName>
    </recommendedName>
</protein>
<dbReference type="Gene3D" id="3.30.530.20">
    <property type="match status" value="1"/>
</dbReference>
<dbReference type="SUPFAM" id="SSF55961">
    <property type="entry name" value="Bet v1-like"/>
    <property type="match status" value="1"/>
</dbReference>
<dbReference type="CDD" id="cd07822">
    <property type="entry name" value="SRPBCC_4"/>
    <property type="match status" value="1"/>
</dbReference>
<keyword evidence="2" id="KW-1185">Reference proteome</keyword>